<comment type="caution">
    <text evidence="1">The sequence shown here is derived from an EMBL/GenBank/DDBJ whole genome shotgun (WGS) entry which is preliminary data.</text>
</comment>
<organism evidence="1 2">
    <name type="scientific">Microbacterium plantarum</name>
    <dbReference type="NCBI Taxonomy" id="1816425"/>
    <lineage>
        <taxon>Bacteria</taxon>
        <taxon>Bacillati</taxon>
        <taxon>Actinomycetota</taxon>
        <taxon>Actinomycetes</taxon>
        <taxon>Micrococcales</taxon>
        <taxon>Microbacteriaceae</taxon>
        <taxon>Microbacterium</taxon>
    </lineage>
</organism>
<evidence type="ECO:0000313" key="1">
    <source>
        <dbReference type="EMBL" id="MFB8893582.1"/>
    </source>
</evidence>
<evidence type="ECO:0008006" key="3">
    <source>
        <dbReference type="Google" id="ProtNLM"/>
    </source>
</evidence>
<dbReference type="EMBL" id="JBHLHV010000002">
    <property type="protein sequence ID" value="MFB8893582.1"/>
    <property type="molecule type" value="Genomic_DNA"/>
</dbReference>
<keyword evidence="2" id="KW-1185">Reference proteome</keyword>
<accession>A0ABV5EUE2</accession>
<reference evidence="1 2" key="1">
    <citation type="submission" date="2024-08" db="EMBL/GenBank/DDBJ databases">
        <title>Heavy metals resistant antinobacteria isolated from wastewater.</title>
        <authorList>
            <person name="Roman Ponce B."/>
            <person name="Blanco Mercado M.A."/>
            <person name="Avila Aldana I.N."/>
            <person name="Morales Arrieta S."/>
        </authorList>
    </citation>
    <scope>NUCLEOTIDE SEQUENCE [LARGE SCALE GENOMIC DNA]</scope>
    <source>
        <strain evidence="2">sma-1</strain>
    </source>
</reference>
<dbReference type="RefSeq" id="WP_378719265.1">
    <property type="nucleotide sequence ID" value="NZ_JBHLHV010000002.1"/>
</dbReference>
<protein>
    <recommendedName>
        <fullName evidence="3">Restriction endonuclease type IV Mrr domain-containing protein</fullName>
    </recommendedName>
</protein>
<gene>
    <name evidence="1" type="ORF">AB7P39_12100</name>
</gene>
<name>A0ABV5EUE2_9MICO</name>
<dbReference type="Proteomes" id="UP001589643">
    <property type="component" value="Unassembled WGS sequence"/>
</dbReference>
<sequence>MALRAEAAHEEGRKGVFLTKRWLESTTHLTLSYDAYDMAADCSVTCLDGSSQTFDLRGRFHSPKRGLFVENKSYTGVGGQPDQFQDFLAISYSATATEIARTQDPKWEFMWVTTHPFSQSKWSKLTKRSMIRSALENDKTGILGDTPVDEDLLDLMANRVWLLVLNKRQKDLTLTQSELSKVEAVLKRGSKGEPK</sequence>
<evidence type="ECO:0000313" key="2">
    <source>
        <dbReference type="Proteomes" id="UP001589643"/>
    </source>
</evidence>
<proteinExistence type="predicted"/>